<feature type="compositionally biased region" description="Low complexity" evidence="1">
    <location>
        <begin position="110"/>
        <end position="121"/>
    </location>
</feature>
<comment type="caution">
    <text evidence="2">The sequence shown here is derived from an EMBL/GenBank/DDBJ whole genome shotgun (WGS) entry which is preliminary data.</text>
</comment>
<accession>A0ABT2K9K9</accession>
<protein>
    <submittedName>
        <fullName evidence="2">Uncharacterized protein</fullName>
    </submittedName>
</protein>
<dbReference type="EMBL" id="JANAVZ010000005">
    <property type="protein sequence ID" value="MCT4333222.1"/>
    <property type="molecule type" value="Genomic_DNA"/>
</dbReference>
<feature type="region of interest" description="Disordered" evidence="1">
    <location>
        <begin position="97"/>
        <end position="121"/>
    </location>
</feature>
<gene>
    <name evidence="2" type="ORF">MU516_10130</name>
</gene>
<proteinExistence type="predicted"/>
<dbReference type="Proteomes" id="UP001320702">
    <property type="component" value="Unassembled WGS sequence"/>
</dbReference>
<evidence type="ECO:0000256" key="1">
    <source>
        <dbReference type="SAM" id="MobiDB-lite"/>
    </source>
</evidence>
<evidence type="ECO:0000313" key="3">
    <source>
        <dbReference type="Proteomes" id="UP001320702"/>
    </source>
</evidence>
<keyword evidence="3" id="KW-1185">Reference proteome</keyword>
<evidence type="ECO:0000313" key="2">
    <source>
        <dbReference type="EMBL" id="MCT4333222.1"/>
    </source>
</evidence>
<name>A0ABT2K9K9_9RHOB</name>
<dbReference type="Pfam" id="PF17963">
    <property type="entry name" value="Big_9"/>
    <property type="match status" value="1"/>
</dbReference>
<reference evidence="2 3" key="1">
    <citation type="submission" date="2022-04" db="EMBL/GenBank/DDBJ databases">
        <title>Paracoccus sp. YLB-12 draft genome sequence.</title>
        <authorList>
            <person name="Yu L."/>
        </authorList>
    </citation>
    <scope>NUCLEOTIDE SEQUENCE [LARGE SCALE GENOMIC DNA]</scope>
    <source>
        <strain evidence="2 3">YLB-12</strain>
    </source>
</reference>
<organism evidence="2 3">
    <name type="scientific">Paracoccus maritimus</name>
    <dbReference type="NCBI Taxonomy" id="2933292"/>
    <lineage>
        <taxon>Bacteria</taxon>
        <taxon>Pseudomonadati</taxon>
        <taxon>Pseudomonadota</taxon>
        <taxon>Alphaproteobacteria</taxon>
        <taxon>Rhodobacterales</taxon>
        <taxon>Paracoccaceae</taxon>
        <taxon>Paracoccus</taxon>
    </lineage>
</organism>
<sequence length="121" mass="13207">MLTNDTDADGDKMTITHINGIEVGRRDKVLLMNEDGEKLGWAKLKKQGEIVFHKFKNVDQLDPSYTVSDGKEGDDEGKLTVGNADSTFRLNLLHFTDQAAGGRRPRGRGRAAPVGGAERPA</sequence>